<reference evidence="1" key="2">
    <citation type="submission" date="2023-06" db="EMBL/GenBank/DDBJ databases">
        <authorList>
            <person name="Ma L."/>
            <person name="Liu K.-W."/>
            <person name="Li Z."/>
            <person name="Hsiao Y.-Y."/>
            <person name="Qi Y."/>
            <person name="Fu T."/>
            <person name="Tang G."/>
            <person name="Zhang D."/>
            <person name="Sun W.-H."/>
            <person name="Liu D.-K."/>
            <person name="Li Y."/>
            <person name="Chen G.-Z."/>
            <person name="Liu X.-D."/>
            <person name="Liao X.-Y."/>
            <person name="Jiang Y.-T."/>
            <person name="Yu X."/>
            <person name="Hao Y."/>
            <person name="Huang J."/>
            <person name="Zhao X.-W."/>
            <person name="Ke S."/>
            <person name="Chen Y.-Y."/>
            <person name="Wu W.-L."/>
            <person name="Hsu J.-L."/>
            <person name="Lin Y.-F."/>
            <person name="Huang M.-D."/>
            <person name="Li C.-Y."/>
            <person name="Huang L."/>
            <person name="Wang Z.-W."/>
            <person name="Zhao X."/>
            <person name="Zhong W.-Y."/>
            <person name="Peng D.-H."/>
            <person name="Ahmad S."/>
            <person name="Lan S."/>
            <person name="Zhang J.-S."/>
            <person name="Tsai W.-C."/>
            <person name="Van De Peer Y."/>
            <person name="Liu Z.-J."/>
        </authorList>
    </citation>
    <scope>NUCLEOTIDE SEQUENCE</scope>
    <source>
        <strain evidence="1">CP</strain>
        <tissue evidence="1">Leaves</tissue>
    </source>
</reference>
<proteinExistence type="predicted"/>
<dbReference type="EMBL" id="JAUJYO010000020">
    <property type="protein sequence ID" value="KAK1286308.1"/>
    <property type="molecule type" value="Genomic_DNA"/>
</dbReference>
<comment type="caution">
    <text evidence="1">The sequence shown here is derived from an EMBL/GenBank/DDBJ whole genome shotgun (WGS) entry which is preliminary data.</text>
</comment>
<dbReference type="InterPro" id="IPR016024">
    <property type="entry name" value="ARM-type_fold"/>
</dbReference>
<accession>A0AAV9CDB0</accession>
<organism evidence="1 2">
    <name type="scientific">Acorus calamus</name>
    <name type="common">Sweet flag</name>
    <dbReference type="NCBI Taxonomy" id="4465"/>
    <lineage>
        <taxon>Eukaryota</taxon>
        <taxon>Viridiplantae</taxon>
        <taxon>Streptophyta</taxon>
        <taxon>Embryophyta</taxon>
        <taxon>Tracheophyta</taxon>
        <taxon>Spermatophyta</taxon>
        <taxon>Magnoliopsida</taxon>
        <taxon>Liliopsida</taxon>
        <taxon>Acoraceae</taxon>
        <taxon>Acorus</taxon>
    </lineage>
</organism>
<protein>
    <submittedName>
        <fullName evidence="1">Uncharacterized protein</fullName>
    </submittedName>
</protein>
<dbReference type="PANTHER" id="PTHR46700:SF2">
    <property type="entry name" value="ARM REPEAT SUPERFAMILY PROTEIN"/>
    <property type="match status" value="1"/>
</dbReference>
<dbReference type="PANTHER" id="PTHR46700">
    <property type="entry name" value="ARM REPEAT SUPERFAMILY PROTEIN"/>
    <property type="match status" value="1"/>
</dbReference>
<sequence>MIESPLKPLNEAISASEMEEKTALSLQRAVKQLHFGCPAERAIAAREIKDLARADLRTRRSLASLGVVPSLVSMVGCGGSSGVAAVEALIELAHGTYTNKALMVEAGLLPKLPHLLNTPESPSITNPITTLLSSLSTLINTTLSFPSNSTNLLQFLIHTLTSATATDASKSASLATLSNLSQKLDFAHAMLSNGAMRALARASFDERLSETALSTMGNLVTVKRLAAEEDESVVKALMEVLAWEGRPKCRELALYVLMVLAHKSGMQRRTMAREGVVPLLLEVALLGSTLARKRAMRMLGWFKEEREREGAGAGAGACSGPSTPRKGVVVGGECRRCMKGMVKQSLDRNMELIVRRAGRSVSGDGFDVGSLLVSSSSKSLPY</sequence>
<gene>
    <name evidence="1" type="ORF">QJS10_CPB20g01992</name>
</gene>
<dbReference type="Gene3D" id="1.25.10.10">
    <property type="entry name" value="Leucine-rich Repeat Variant"/>
    <property type="match status" value="2"/>
</dbReference>
<dbReference type="SMART" id="SM00185">
    <property type="entry name" value="ARM"/>
    <property type="match status" value="2"/>
</dbReference>
<dbReference type="InterPro" id="IPR011989">
    <property type="entry name" value="ARM-like"/>
</dbReference>
<dbReference type="SUPFAM" id="SSF48371">
    <property type="entry name" value="ARM repeat"/>
    <property type="match status" value="1"/>
</dbReference>
<dbReference type="Proteomes" id="UP001180020">
    <property type="component" value="Unassembled WGS sequence"/>
</dbReference>
<dbReference type="InterPro" id="IPR000225">
    <property type="entry name" value="Armadillo"/>
</dbReference>
<name>A0AAV9CDB0_ACOCL</name>
<evidence type="ECO:0000313" key="2">
    <source>
        <dbReference type="Proteomes" id="UP001180020"/>
    </source>
</evidence>
<evidence type="ECO:0000313" key="1">
    <source>
        <dbReference type="EMBL" id="KAK1286308.1"/>
    </source>
</evidence>
<dbReference type="AlphaFoldDB" id="A0AAV9CDB0"/>
<reference evidence="1" key="1">
    <citation type="journal article" date="2023" name="Nat. Commun.">
        <title>Diploid and tetraploid genomes of Acorus and the evolution of monocots.</title>
        <authorList>
            <person name="Ma L."/>
            <person name="Liu K.W."/>
            <person name="Li Z."/>
            <person name="Hsiao Y.Y."/>
            <person name="Qi Y."/>
            <person name="Fu T."/>
            <person name="Tang G.D."/>
            <person name="Zhang D."/>
            <person name="Sun W.H."/>
            <person name="Liu D.K."/>
            <person name="Li Y."/>
            <person name="Chen G.Z."/>
            <person name="Liu X.D."/>
            <person name="Liao X.Y."/>
            <person name="Jiang Y.T."/>
            <person name="Yu X."/>
            <person name="Hao Y."/>
            <person name="Huang J."/>
            <person name="Zhao X.W."/>
            <person name="Ke S."/>
            <person name="Chen Y.Y."/>
            <person name="Wu W.L."/>
            <person name="Hsu J.L."/>
            <person name="Lin Y.F."/>
            <person name="Huang M.D."/>
            <person name="Li C.Y."/>
            <person name="Huang L."/>
            <person name="Wang Z.W."/>
            <person name="Zhao X."/>
            <person name="Zhong W.Y."/>
            <person name="Peng D.H."/>
            <person name="Ahmad S."/>
            <person name="Lan S."/>
            <person name="Zhang J.S."/>
            <person name="Tsai W.C."/>
            <person name="Van de Peer Y."/>
            <person name="Liu Z.J."/>
        </authorList>
    </citation>
    <scope>NUCLEOTIDE SEQUENCE</scope>
    <source>
        <strain evidence="1">CP</strain>
    </source>
</reference>
<keyword evidence="2" id="KW-1185">Reference proteome</keyword>